<dbReference type="RefSeq" id="WP_166273387.1">
    <property type="nucleotide sequence ID" value="NZ_JAAFGS010000002.1"/>
</dbReference>
<evidence type="ECO:0000256" key="2">
    <source>
        <dbReference type="ARBA" id="ARBA00022448"/>
    </source>
</evidence>
<dbReference type="Proteomes" id="UP000800303">
    <property type="component" value="Unassembled WGS sequence"/>
</dbReference>
<dbReference type="PANTHER" id="PTHR43117:SF4">
    <property type="entry name" value="OSMOPROTECTANT IMPORT ATP-BINDING PROTEIN OSMV"/>
    <property type="match status" value="1"/>
</dbReference>
<keyword evidence="3" id="KW-0677">Repeat</keyword>
<dbReference type="PANTHER" id="PTHR43117">
    <property type="entry name" value="OSMOPROTECTANT IMPORT ATP-BINDING PROTEIN OSMV"/>
    <property type="match status" value="1"/>
</dbReference>
<evidence type="ECO:0000256" key="4">
    <source>
        <dbReference type="ARBA" id="ARBA00022741"/>
    </source>
</evidence>
<dbReference type="SUPFAM" id="SSF52540">
    <property type="entry name" value="P-loop containing nucleoside triphosphate hydrolases"/>
    <property type="match status" value="1"/>
</dbReference>
<proteinExistence type="inferred from homology"/>
<protein>
    <recommendedName>
        <fullName evidence="7">Quaternary amine transport ATP-binding protein</fullName>
        <ecNumber evidence="7">7.6.2.9</ecNumber>
    </recommendedName>
</protein>
<comment type="subunit">
    <text evidence="7">The complex is probably composed of two ATP-binding proteins, two transmembrane proteins and a solute-binding protein.</text>
</comment>
<dbReference type="NCBIfam" id="TIGR01186">
    <property type="entry name" value="proV"/>
    <property type="match status" value="1"/>
</dbReference>
<comment type="caution">
    <text evidence="9">The sequence shown here is derived from an EMBL/GenBank/DDBJ whole genome shotgun (WGS) entry which is preliminary data.</text>
</comment>
<keyword evidence="2 7" id="KW-0813">Transport</keyword>
<keyword evidence="5 7" id="KW-0067">ATP-binding</keyword>
<accession>A0ABX0FAI2</accession>
<dbReference type="PROSITE" id="PS00211">
    <property type="entry name" value="ABC_TRANSPORTER_1"/>
    <property type="match status" value="1"/>
</dbReference>
<keyword evidence="4 7" id="KW-0547">Nucleotide-binding</keyword>
<evidence type="ECO:0000259" key="8">
    <source>
        <dbReference type="PROSITE" id="PS50893"/>
    </source>
</evidence>
<dbReference type="SMART" id="SM00382">
    <property type="entry name" value="AAA"/>
    <property type="match status" value="1"/>
</dbReference>
<keyword evidence="7" id="KW-0472">Membrane</keyword>
<organism evidence="9 10">
    <name type="scientific">Saccharibacillus alkalitolerans</name>
    <dbReference type="NCBI Taxonomy" id="2705290"/>
    <lineage>
        <taxon>Bacteria</taxon>
        <taxon>Bacillati</taxon>
        <taxon>Bacillota</taxon>
        <taxon>Bacilli</taxon>
        <taxon>Bacillales</taxon>
        <taxon>Paenibacillaceae</taxon>
        <taxon>Saccharibacillus</taxon>
    </lineage>
</organism>
<dbReference type="EC" id="7.6.2.9" evidence="7"/>
<dbReference type="PROSITE" id="PS50893">
    <property type="entry name" value="ABC_TRANSPORTER_2"/>
    <property type="match status" value="1"/>
</dbReference>
<comment type="catalytic activity">
    <reaction evidence="7">
        <text>a quaternary ammonium(out) + ATP + H2O = a quaternary ammonium(in) + ADP + phosphate + H(+)</text>
        <dbReference type="Rhea" id="RHEA:11036"/>
        <dbReference type="ChEBI" id="CHEBI:15377"/>
        <dbReference type="ChEBI" id="CHEBI:15378"/>
        <dbReference type="ChEBI" id="CHEBI:30616"/>
        <dbReference type="ChEBI" id="CHEBI:35267"/>
        <dbReference type="ChEBI" id="CHEBI:43474"/>
        <dbReference type="ChEBI" id="CHEBI:456216"/>
    </reaction>
</comment>
<dbReference type="GO" id="GO:0005524">
    <property type="term" value="F:ATP binding"/>
    <property type="evidence" value="ECO:0007669"/>
    <property type="project" value="UniProtKB-KW"/>
</dbReference>
<dbReference type="InterPro" id="IPR003439">
    <property type="entry name" value="ABC_transporter-like_ATP-bd"/>
</dbReference>
<keyword evidence="6" id="KW-0129">CBS domain</keyword>
<keyword evidence="7" id="KW-1003">Cell membrane</keyword>
<evidence type="ECO:0000256" key="7">
    <source>
        <dbReference type="RuleBase" id="RU369116"/>
    </source>
</evidence>
<dbReference type="InterPro" id="IPR005892">
    <property type="entry name" value="Gly-betaine_transp_ATP-bd"/>
</dbReference>
<evidence type="ECO:0000313" key="9">
    <source>
        <dbReference type="EMBL" id="NGZ75027.1"/>
    </source>
</evidence>
<dbReference type="InterPro" id="IPR003593">
    <property type="entry name" value="AAA+_ATPase"/>
</dbReference>
<evidence type="ECO:0000256" key="6">
    <source>
        <dbReference type="ARBA" id="ARBA00023122"/>
    </source>
</evidence>
<evidence type="ECO:0000256" key="1">
    <source>
        <dbReference type="ARBA" id="ARBA00005417"/>
    </source>
</evidence>
<dbReference type="Gene3D" id="3.40.50.300">
    <property type="entry name" value="P-loop containing nucleotide triphosphate hydrolases"/>
    <property type="match status" value="1"/>
</dbReference>
<evidence type="ECO:0000256" key="5">
    <source>
        <dbReference type="ARBA" id="ARBA00022840"/>
    </source>
</evidence>
<name>A0ABX0FAI2_9BACL</name>
<evidence type="ECO:0000313" key="10">
    <source>
        <dbReference type="Proteomes" id="UP000800303"/>
    </source>
</evidence>
<sequence>MISFEGVTKIYPDGRTAVAGLSFEVQRGEFFVLIGPSGCGKTTVLKMINRLIETSGGRIAIDGRPIGDYKLNELRWNIGYVLQQIALFPHMSIAENVAVVPELMKTPHEETDKRVERLLRMVGLEPDVYRDKNPAELSGGQQQRVGVVRALAADPDILLMDEPFSALDPVTREKLQNDLLDLQRDIHKTIVFVTHDMREALKLGDRICLMNEGEIVQIGTPAEIVHRPANDFVREFLGDAGAGGGRSGLPELTAEDLAELLQPDSRLMNDGAVTIAGSTAVSELLRHFAAEERLLVRRGDDVIGLLDRERTLKRLAREFEEGGEA</sequence>
<feature type="domain" description="ABC transporter" evidence="8">
    <location>
        <begin position="2"/>
        <end position="237"/>
    </location>
</feature>
<dbReference type="EMBL" id="JAAFGS010000002">
    <property type="protein sequence ID" value="NGZ75027.1"/>
    <property type="molecule type" value="Genomic_DNA"/>
</dbReference>
<dbReference type="InterPro" id="IPR027417">
    <property type="entry name" value="P-loop_NTPase"/>
</dbReference>
<comment type="similarity">
    <text evidence="1 7">Belongs to the ABC transporter superfamily.</text>
</comment>
<dbReference type="Pfam" id="PF00005">
    <property type="entry name" value="ABC_tran"/>
    <property type="match status" value="1"/>
</dbReference>
<reference evidence="9 10" key="1">
    <citation type="submission" date="2020-01" db="EMBL/GenBank/DDBJ databases">
        <title>Polyphasic characterisation and genomic insights into a novel alkali tolerant bacterium VR-M41.</title>
        <authorList>
            <person name="Vemuluri V.R."/>
        </authorList>
    </citation>
    <scope>NUCLEOTIDE SEQUENCE [LARGE SCALE GENOMIC DNA]</scope>
    <source>
        <strain evidence="9 10">VR-M41</strain>
    </source>
</reference>
<keyword evidence="10" id="KW-1185">Reference proteome</keyword>
<comment type="subcellular location">
    <subcellularLocation>
        <location evidence="7">Cell inner membrane</location>
        <topology evidence="7">Peripheral membrane protein</topology>
    </subcellularLocation>
</comment>
<dbReference type="InterPro" id="IPR017871">
    <property type="entry name" value="ABC_transporter-like_CS"/>
</dbReference>
<keyword evidence="7" id="KW-0997">Cell inner membrane</keyword>
<evidence type="ECO:0000256" key="3">
    <source>
        <dbReference type="ARBA" id="ARBA00022737"/>
    </source>
</evidence>
<gene>
    <name evidence="9" type="ORF">GYN08_06840</name>
</gene>